<evidence type="ECO:0000313" key="3">
    <source>
        <dbReference type="EMBL" id="KFH43794.1"/>
    </source>
</evidence>
<sequence>MAHNHPPKTVDYEKPVPRDPKSPSRAAQVRVQNRRREYLQRHPSYFDSLDHELADPVLYQRLVRDFQSASERTAEGQAKGYGRTLEASLLRGERTLAGLASGNEESASSLSPPHATRSNGDADAPTTTSITPSPGPENSWDAPMSDKQEGLDQWRAFLEDRFVRGGDDEFDYAPVDADEELDVWERGQGEERWFDEEEPGWVGEGGDAEDGIGERKGETGVQDY</sequence>
<dbReference type="OrthoDB" id="333176at2759"/>
<comment type="caution">
    <text evidence="3">The sequence shown here is derived from an EMBL/GenBank/DDBJ whole genome shotgun (WGS) entry which is preliminary data.</text>
</comment>
<dbReference type="AlphaFoldDB" id="A0A086T362"/>
<evidence type="ECO:0000256" key="1">
    <source>
        <dbReference type="SAM" id="MobiDB-lite"/>
    </source>
</evidence>
<dbReference type="HOGENOM" id="CLU_076914_1_0_1"/>
<feature type="compositionally biased region" description="Basic and acidic residues" evidence="1">
    <location>
        <begin position="8"/>
        <end position="22"/>
    </location>
</feature>
<feature type="region of interest" description="Disordered" evidence="1">
    <location>
        <begin position="101"/>
        <end position="148"/>
    </location>
</feature>
<dbReference type="Pfam" id="PF09747">
    <property type="entry name" value="CCD97-like_C"/>
    <property type="match status" value="1"/>
</dbReference>
<organism evidence="3 4">
    <name type="scientific">Hapsidospora chrysogenum (strain ATCC 11550 / CBS 779.69 / DSM 880 / IAM 14645 / JCM 23072 / IMI 49137)</name>
    <name type="common">Acremonium chrysogenum</name>
    <dbReference type="NCBI Taxonomy" id="857340"/>
    <lineage>
        <taxon>Eukaryota</taxon>
        <taxon>Fungi</taxon>
        <taxon>Dikarya</taxon>
        <taxon>Ascomycota</taxon>
        <taxon>Pezizomycotina</taxon>
        <taxon>Sordariomycetes</taxon>
        <taxon>Hypocreomycetidae</taxon>
        <taxon>Hypocreales</taxon>
        <taxon>Bionectriaceae</taxon>
        <taxon>Hapsidospora</taxon>
    </lineage>
</organism>
<feature type="compositionally biased region" description="Polar residues" evidence="1">
    <location>
        <begin position="103"/>
        <end position="119"/>
    </location>
</feature>
<evidence type="ECO:0000259" key="2">
    <source>
        <dbReference type="Pfam" id="PF09747"/>
    </source>
</evidence>
<gene>
    <name evidence="3" type="ORF">ACRE_054370</name>
</gene>
<feature type="domain" description="CCD97-like C-terminal" evidence="2">
    <location>
        <begin position="33"/>
        <end position="197"/>
    </location>
</feature>
<accession>A0A086T362</accession>
<keyword evidence="4" id="KW-1185">Reference proteome</keyword>
<dbReference type="EMBL" id="JPKY01000061">
    <property type="protein sequence ID" value="KFH43794.1"/>
    <property type="molecule type" value="Genomic_DNA"/>
</dbReference>
<dbReference type="STRING" id="857340.A0A086T362"/>
<name>A0A086T362_HAPC1</name>
<dbReference type="InterPro" id="IPR018613">
    <property type="entry name" value="Ccdc97-like"/>
</dbReference>
<dbReference type="InterPro" id="IPR040233">
    <property type="entry name" value="CCD97-like_C"/>
</dbReference>
<dbReference type="Proteomes" id="UP000029964">
    <property type="component" value="Unassembled WGS sequence"/>
</dbReference>
<evidence type="ECO:0000313" key="4">
    <source>
        <dbReference type="Proteomes" id="UP000029964"/>
    </source>
</evidence>
<protein>
    <recommendedName>
        <fullName evidence="2">CCD97-like C-terminal domain-containing protein</fullName>
    </recommendedName>
</protein>
<dbReference type="PANTHER" id="PTHR31840:SF1">
    <property type="entry name" value="COILED-COIL DOMAIN-CONTAINING PROTEIN 97"/>
    <property type="match status" value="1"/>
</dbReference>
<feature type="region of interest" description="Disordered" evidence="1">
    <location>
        <begin position="190"/>
        <end position="224"/>
    </location>
</feature>
<proteinExistence type="predicted"/>
<reference evidence="4" key="1">
    <citation type="journal article" date="2014" name="Genome Announc.">
        <title>Genome sequence and annotation of Acremonium chrysogenum, producer of the beta-lactam antibiotic cephalosporin C.</title>
        <authorList>
            <person name="Terfehr D."/>
            <person name="Dahlmann T.A."/>
            <person name="Specht T."/>
            <person name="Zadra I."/>
            <person name="Kuernsteiner H."/>
            <person name="Kueck U."/>
        </authorList>
    </citation>
    <scope>NUCLEOTIDE SEQUENCE [LARGE SCALE GENOMIC DNA]</scope>
    <source>
        <strain evidence="4">ATCC 11550 / CBS 779.69 / DSM 880 / IAM 14645 / JCM 23072 / IMI 49137</strain>
    </source>
</reference>
<feature type="region of interest" description="Disordered" evidence="1">
    <location>
        <begin position="1"/>
        <end position="36"/>
    </location>
</feature>
<dbReference type="PANTHER" id="PTHR31840">
    <property type="entry name" value="COILED-COIL DOMAIN-CONTAINING PROTEIN 97"/>
    <property type="match status" value="1"/>
</dbReference>